<dbReference type="Proteomes" id="UP000290958">
    <property type="component" value="Unassembled WGS sequence"/>
</dbReference>
<dbReference type="InterPro" id="IPR052344">
    <property type="entry name" value="Transposase-related"/>
</dbReference>
<evidence type="ECO:0000313" key="6">
    <source>
        <dbReference type="EMBL" id="RXR22801.1"/>
    </source>
</evidence>
<feature type="region of interest" description="Disordered" evidence="1">
    <location>
        <begin position="75"/>
        <end position="98"/>
    </location>
</feature>
<gene>
    <name evidence="6" type="ORF">EQG66_15165</name>
</gene>
<feature type="domain" description="Transposase IS66 C-terminal" evidence="5">
    <location>
        <begin position="470"/>
        <end position="507"/>
    </location>
</feature>
<dbReference type="RefSeq" id="WP_129405342.1">
    <property type="nucleotide sequence ID" value="NZ_SBKP01000036.1"/>
</dbReference>
<name>A0A4V1N2P2_9SPHN</name>
<dbReference type="OrthoDB" id="9800877at2"/>
<reference evidence="7" key="1">
    <citation type="submission" date="2019-01" db="EMBL/GenBank/DDBJ databases">
        <title>Cytophagaceae bacterium strain CAR-16.</title>
        <authorList>
            <person name="Chen W.-M."/>
        </authorList>
    </citation>
    <scope>NUCLEOTIDE SEQUENCE [LARGE SCALE GENOMIC DNA]</scope>
    <source>
        <strain evidence="7">CHR27</strain>
    </source>
</reference>
<dbReference type="InterPro" id="IPR039552">
    <property type="entry name" value="IS66_C"/>
</dbReference>
<dbReference type="Pfam" id="PF13007">
    <property type="entry name" value="LZ_Tnp_IS66"/>
    <property type="match status" value="1"/>
</dbReference>
<dbReference type="InterPro" id="IPR024463">
    <property type="entry name" value="Transposase_TnpC_homeodom"/>
</dbReference>
<feature type="domain" description="Transposase IS66 central" evidence="2">
    <location>
        <begin position="174"/>
        <end position="463"/>
    </location>
</feature>
<feature type="domain" description="Transposase IS66 zinc-finger binding" evidence="3">
    <location>
        <begin position="116"/>
        <end position="158"/>
    </location>
</feature>
<evidence type="ECO:0000256" key="1">
    <source>
        <dbReference type="SAM" id="MobiDB-lite"/>
    </source>
</evidence>
<keyword evidence="7" id="KW-1185">Reference proteome</keyword>
<dbReference type="Pfam" id="PF13005">
    <property type="entry name" value="zf-IS66"/>
    <property type="match status" value="1"/>
</dbReference>
<dbReference type="InterPro" id="IPR004291">
    <property type="entry name" value="Transposase_IS66_central"/>
</dbReference>
<dbReference type="Pfam" id="PF03050">
    <property type="entry name" value="DDE_Tnp_IS66"/>
    <property type="match status" value="1"/>
</dbReference>
<dbReference type="NCBIfam" id="NF033517">
    <property type="entry name" value="transpos_IS66"/>
    <property type="match status" value="1"/>
</dbReference>
<evidence type="ECO:0000259" key="2">
    <source>
        <dbReference type="Pfam" id="PF03050"/>
    </source>
</evidence>
<feature type="domain" description="Transposase TnpC homeodomain" evidence="4">
    <location>
        <begin position="28"/>
        <end position="108"/>
    </location>
</feature>
<protein>
    <submittedName>
        <fullName evidence="6">IS66 family transposase</fullName>
    </submittedName>
</protein>
<dbReference type="Pfam" id="PF13817">
    <property type="entry name" value="DDE_Tnp_IS66_C"/>
    <property type="match status" value="1"/>
</dbReference>
<evidence type="ECO:0000313" key="7">
    <source>
        <dbReference type="Proteomes" id="UP000290958"/>
    </source>
</evidence>
<dbReference type="EMBL" id="SBKP01000036">
    <property type="protein sequence ID" value="RXR22801.1"/>
    <property type="molecule type" value="Genomic_DNA"/>
</dbReference>
<dbReference type="AlphaFoldDB" id="A0A4V1N2P2"/>
<sequence length="529" mass="59447">MACELENIPDDVPTLQALLIASLRREAQLRHLIDVLNRNKFGKKSEKLPADQLRLGLEDQAIAIAEAETLARDGAAAEDNLGRKRGRPRCDDERPRASLPPHLPRVEVVLEPDAQECPCCMGVLHKIGEDRSERLDIIPAQFRVIVTVRPKMACRSCGDGVNRALAPKRLIAGGLPTEALVAYILTSKYADHLPLYRQEQIFARQGVNLERGVMAGWTGHAAARLKPLTERMTEIMMGMDRLFADETTVKILDPGAGKTRTGYFWGVACDEGPYGGRAPPWVVYRYFPSRAHKHGGALLGKYRGILQVDGYEAYDKLGHPDRPGGPATIAHCWAHVRRKFFDLNKGDNAPVARRMLRLIQLMYKYEKRVRGLSPEARLAVRQAKTARVMRFMRRYIDHILARVLQSGDTAKALRYIEKRWTTLTNFLRNGRIDLDTNAIERCMRPIALQRKNALFAGHDLGAENWAAISSLIESCKLCGHNPHAYLSNVLTRLLERNDGDPIDDLLPGNWQDTNAAETRFEMSYIPQAA</sequence>
<evidence type="ECO:0000259" key="4">
    <source>
        <dbReference type="Pfam" id="PF13007"/>
    </source>
</evidence>
<organism evidence="6 7">
    <name type="scientific">Sphingobium fluviale</name>
    <dbReference type="NCBI Taxonomy" id="2506423"/>
    <lineage>
        <taxon>Bacteria</taxon>
        <taxon>Pseudomonadati</taxon>
        <taxon>Pseudomonadota</taxon>
        <taxon>Alphaproteobacteria</taxon>
        <taxon>Sphingomonadales</taxon>
        <taxon>Sphingomonadaceae</taxon>
        <taxon>Sphingobium</taxon>
    </lineage>
</organism>
<dbReference type="PANTHER" id="PTHR33678">
    <property type="entry name" value="BLL1576 PROTEIN"/>
    <property type="match status" value="1"/>
</dbReference>
<proteinExistence type="predicted"/>
<accession>A0A4V1N2P2</accession>
<dbReference type="PANTHER" id="PTHR33678:SF1">
    <property type="entry name" value="BLL1576 PROTEIN"/>
    <property type="match status" value="1"/>
</dbReference>
<dbReference type="InterPro" id="IPR024474">
    <property type="entry name" value="Znf_dom_IS66"/>
</dbReference>
<evidence type="ECO:0000259" key="3">
    <source>
        <dbReference type="Pfam" id="PF13005"/>
    </source>
</evidence>
<comment type="caution">
    <text evidence="6">The sequence shown here is derived from an EMBL/GenBank/DDBJ whole genome shotgun (WGS) entry which is preliminary data.</text>
</comment>
<evidence type="ECO:0000259" key="5">
    <source>
        <dbReference type="Pfam" id="PF13817"/>
    </source>
</evidence>